<organism evidence="1 2">
    <name type="scientific">Mycobacteroides abscessus subsp. massiliense</name>
    <dbReference type="NCBI Taxonomy" id="1962118"/>
    <lineage>
        <taxon>Bacteria</taxon>
        <taxon>Bacillati</taxon>
        <taxon>Actinomycetota</taxon>
        <taxon>Actinomycetes</taxon>
        <taxon>Mycobacteriales</taxon>
        <taxon>Mycobacteriaceae</taxon>
        <taxon>Mycobacteroides</taxon>
        <taxon>Mycobacteroides abscessus</taxon>
    </lineage>
</organism>
<dbReference type="Proteomes" id="UP000190366">
    <property type="component" value="Unassembled WGS sequence"/>
</dbReference>
<comment type="caution">
    <text evidence="1">The sequence shown here is derived from an EMBL/GenBank/DDBJ whole genome shotgun (WGS) entry which is preliminary data.</text>
</comment>
<evidence type="ECO:0000313" key="2">
    <source>
        <dbReference type="Proteomes" id="UP000190366"/>
    </source>
</evidence>
<proteinExistence type="predicted"/>
<evidence type="ECO:0000313" key="1">
    <source>
        <dbReference type="EMBL" id="SKZ13853.1"/>
    </source>
</evidence>
<sequence length="49" mass="5584">MTVISLPTYKSDELLLREIAERINKTHPFSAIQLRSVAARITKRSEGSR</sequence>
<dbReference type="AlphaFoldDB" id="A0AB38DJ29"/>
<protein>
    <submittedName>
        <fullName evidence="1">Uncharacterized protein</fullName>
    </submittedName>
</protein>
<name>A0AB38DJ29_9MYCO</name>
<accession>A0AB38DJ29</accession>
<reference evidence="1 2" key="1">
    <citation type="submission" date="2016-11" db="EMBL/GenBank/DDBJ databases">
        <authorList>
            <consortium name="Pathogen Informatics"/>
        </authorList>
    </citation>
    <scope>NUCLEOTIDE SEQUENCE [LARGE SCALE GENOMIC DNA]</scope>
    <source>
        <strain evidence="1 2">1168</strain>
    </source>
</reference>
<dbReference type="EMBL" id="FVQL01000001">
    <property type="protein sequence ID" value="SKZ13853.1"/>
    <property type="molecule type" value="Genomic_DNA"/>
</dbReference>
<gene>
    <name evidence="1" type="ORF">SAMEA2275630_03729</name>
</gene>